<keyword evidence="3" id="KW-1185">Reference proteome</keyword>
<organism evidence="2 3">
    <name type="scientific">Enterovibrio gelatinilyticus</name>
    <dbReference type="NCBI Taxonomy" id="2899819"/>
    <lineage>
        <taxon>Bacteria</taxon>
        <taxon>Pseudomonadati</taxon>
        <taxon>Pseudomonadota</taxon>
        <taxon>Gammaproteobacteria</taxon>
        <taxon>Vibrionales</taxon>
        <taxon>Vibrionaceae</taxon>
        <taxon>Enterovibrio</taxon>
    </lineage>
</organism>
<accession>A0ABT5QWY6</accession>
<dbReference type="EMBL" id="JAJUBC010000004">
    <property type="protein sequence ID" value="MDD1792526.1"/>
    <property type="molecule type" value="Genomic_DNA"/>
</dbReference>
<proteinExistence type="predicted"/>
<reference evidence="2" key="1">
    <citation type="submission" date="2021-12" db="EMBL/GenBank/DDBJ databases">
        <title>Enterovibrio ZSDZ35 sp. nov. and Enterovibrio ZSDZ42 sp. nov., isolated from coastal seawater in Qingdao.</title>
        <authorList>
            <person name="Zhang P."/>
        </authorList>
    </citation>
    <scope>NUCLEOTIDE SEQUENCE</scope>
    <source>
        <strain evidence="2">ZSDZ42</strain>
    </source>
</reference>
<dbReference type="RefSeq" id="WP_274163425.1">
    <property type="nucleotide sequence ID" value="NZ_JAJUBC010000004.1"/>
</dbReference>
<evidence type="ECO:0000256" key="1">
    <source>
        <dbReference type="SAM" id="MobiDB-lite"/>
    </source>
</evidence>
<evidence type="ECO:0000313" key="3">
    <source>
        <dbReference type="Proteomes" id="UP001149400"/>
    </source>
</evidence>
<dbReference type="Pfam" id="PF05926">
    <property type="entry name" value="Phage_GPL"/>
    <property type="match status" value="1"/>
</dbReference>
<gene>
    <name evidence="2" type="ORF">LRP50_05210</name>
</gene>
<protein>
    <submittedName>
        <fullName evidence="2">Head completion/stabilization protein</fullName>
    </submittedName>
</protein>
<sequence>MSFGGYVEETESTEIESGGWPVLSTGEFRTMRRIPSMFEESSVVVALQAASLGVQSQLGDLLVDGVPPALDDLKTAVYERAVYGMAHADLLPEFATQDRKEAGENTAEDSFEQVDAFRTLAKRDISLLLGKSVNKVELI</sequence>
<dbReference type="InterPro" id="IPR009225">
    <property type="entry name" value="Phage_head_completion_GpL"/>
</dbReference>
<feature type="region of interest" description="Disordered" evidence="1">
    <location>
        <begin position="1"/>
        <end position="20"/>
    </location>
</feature>
<name>A0ABT5QWY6_9GAMM</name>
<evidence type="ECO:0000313" key="2">
    <source>
        <dbReference type="EMBL" id="MDD1792526.1"/>
    </source>
</evidence>
<dbReference type="Proteomes" id="UP001149400">
    <property type="component" value="Unassembled WGS sequence"/>
</dbReference>
<comment type="caution">
    <text evidence="2">The sequence shown here is derived from an EMBL/GenBank/DDBJ whole genome shotgun (WGS) entry which is preliminary data.</text>
</comment>